<organism evidence="2">
    <name type="scientific">hydrothermal vent metagenome</name>
    <dbReference type="NCBI Taxonomy" id="652676"/>
    <lineage>
        <taxon>unclassified sequences</taxon>
        <taxon>metagenomes</taxon>
        <taxon>ecological metagenomes</taxon>
    </lineage>
</organism>
<gene>
    <name evidence="2" type="ORF">MNB_SV-12-778</name>
</gene>
<proteinExistence type="predicted"/>
<name>A0A1W1BD95_9ZZZZ</name>
<feature type="coiled-coil region" evidence="1">
    <location>
        <begin position="49"/>
        <end position="101"/>
    </location>
</feature>
<dbReference type="AlphaFoldDB" id="A0A1W1BD95"/>
<evidence type="ECO:0000256" key="1">
    <source>
        <dbReference type="SAM" id="Coils"/>
    </source>
</evidence>
<protein>
    <recommendedName>
        <fullName evidence="3">LysM domain-containing protein</fullName>
    </recommendedName>
</protein>
<evidence type="ECO:0000313" key="2">
    <source>
        <dbReference type="EMBL" id="SFV51514.1"/>
    </source>
</evidence>
<reference evidence="2" key="1">
    <citation type="submission" date="2016-10" db="EMBL/GenBank/DDBJ databases">
        <authorList>
            <person name="de Groot N.N."/>
        </authorList>
    </citation>
    <scope>NUCLEOTIDE SEQUENCE</scope>
</reference>
<sequence length="183" mass="21506">MKCFLTLLLCLTIIVAEDNCDNCKVDLVDKKIKNIKPTPEIEVILENTLKEVLNYAKEKDSEIEELKIELDNIKKEFMAYKIKKNSEIEELKRKLDTTKTLPLPNKESEEIVDTSSWIEIVVEDGIDIYQLALRYYGDEKEYKQIYLANQNRIGKDLKLEDGMLLQIPMTEHFEEQPMFINRD</sequence>
<evidence type="ECO:0008006" key="3">
    <source>
        <dbReference type="Google" id="ProtNLM"/>
    </source>
</evidence>
<accession>A0A1W1BD95</accession>
<dbReference type="EMBL" id="FPHE01000021">
    <property type="protein sequence ID" value="SFV51514.1"/>
    <property type="molecule type" value="Genomic_DNA"/>
</dbReference>
<keyword evidence="1" id="KW-0175">Coiled coil</keyword>